<comment type="caution">
    <text evidence="1">The sequence shown here is derived from an EMBL/GenBank/DDBJ whole genome shotgun (WGS) entry which is preliminary data.</text>
</comment>
<sequence length="55" mass="6252">MAETRWWLVAELPFAAPWALLVNECQRGLLEKDLALIPVIHSHASHRADFARGDE</sequence>
<gene>
    <name evidence="1" type="ORF">G8770_13950</name>
</gene>
<protein>
    <submittedName>
        <fullName evidence="1">Uncharacterized protein</fullName>
    </submittedName>
</protein>
<reference evidence="1" key="1">
    <citation type="submission" date="2020-03" db="EMBL/GenBank/DDBJ databases">
        <authorList>
            <person name="Guo F."/>
        </authorList>
    </citation>
    <scope>NUCLEOTIDE SEQUENCE</scope>
    <source>
        <strain evidence="1">JCM 30134</strain>
    </source>
</reference>
<dbReference type="RefSeq" id="WP_167187894.1">
    <property type="nucleotide sequence ID" value="NZ_JAAONZ010000011.1"/>
</dbReference>
<name>A0A9E5JTP5_9GAMM</name>
<keyword evidence="2" id="KW-1185">Reference proteome</keyword>
<accession>A0A9E5JTP5</accession>
<dbReference type="AlphaFoldDB" id="A0A9E5JTP5"/>
<evidence type="ECO:0000313" key="1">
    <source>
        <dbReference type="EMBL" id="NHO66648.1"/>
    </source>
</evidence>
<dbReference type="Proteomes" id="UP000787472">
    <property type="component" value="Unassembled WGS sequence"/>
</dbReference>
<dbReference type="EMBL" id="JAAONZ010000011">
    <property type="protein sequence ID" value="NHO66648.1"/>
    <property type="molecule type" value="Genomic_DNA"/>
</dbReference>
<proteinExistence type="predicted"/>
<organism evidence="1 2">
    <name type="scientific">Pseudomaricurvus hydrocarbonicus</name>
    <dbReference type="NCBI Taxonomy" id="1470433"/>
    <lineage>
        <taxon>Bacteria</taxon>
        <taxon>Pseudomonadati</taxon>
        <taxon>Pseudomonadota</taxon>
        <taxon>Gammaproteobacteria</taxon>
        <taxon>Cellvibrionales</taxon>
        <taxon>Cellvibrionaceae</taxon>
        <taxon>Pseudomaricurvus</taxon>
    </lineage>
</organism>
<evidence type="ECO:0000313" key="2">
    <source>
        <dbReference type="Proteomes" id="UP000787472"/>
    </source>
</evidence>